<feature type="domain" description="MmeI-like DNA-methyltransferase" evidence="8">
    <location>
        <begin position="339"/>
        <end position="573"/>
    </location>
</feature>
<sequence length="944" mass="105938">MEPVESSESLKKSLAEFVEYRKHHLKGDEKGEATIFLDRLFRAYGHGGIREAGAVPEARIHQMDWGNVCFADLMWKPRCIFEMKKTGTDLSKHYSQAFKYWMQAVPDRPRWVVLCNFDEFWIYDFDVQLDEPMDKLSIDDLVQRREVLAFLLPEPKTPIFGNDLVKVTREAAAQVSGVFRAMRDRGVDRLDAQRFVLQSVVAMFAEDIGLLPSKFFTRTLDESKDGSDAYDWLGSLFREMNTPGVTKGGHFAGTPYFNGGLFADIVPVEMTMDELKAMRIACSTDWSDVRPEIFGTLFETSMDKGERHAYGAHFTSQADIARVVLPCIVDPWRARIQAAKTIAELEKVRFDMGNFRVLDPACGSGNFLYVAYREMRRLEAEVKLRIQQRQKVRKNQVSISYVTPDHFLGLDNNQFAVEVAKVTMMMAKKLAADELDEEADALPLDNLDDSIRWGDALFVPWPTANVIIGNPPYMGRRRMAVELTSDYCSRLDERYPGPGVSDLVTYWFPLAQEALPDDGRAGFVATQAIRDGASRRASLEYIVDSGGVIFDAISAQPWSGDANVTVSIVNWTKTAAHAPEKKSLWLDNGDLRIMVDEIPPTLRPATDVRKAKSLPLNKKPKRIFQGQTTGAIPAFRLTPEEAAELEAKDPKSARFIHPVLGGDALLHSLGPAHRVIDLPHVDAVGVATEAPGALARLRAMVLPDRQNSADEESEKNARILERNPKAKVNWHNRNFLNKWWQHAYRRQEMLEAITPLKRYVATSRVATEKRISVFQFIDVSVRPDDSLTVLALDDDYSLGIVSSALHRIWLDERCSRLEARPRYTSTTVWDTFPWPSNPSDLAVERVAEAAAAILAYRAENLAEGITLAQQYDALRTPGKSVLRDLHDDLDTAVLDTYGFNPGEDLLTQLLALNLAAATDANVASSPGGNGRPCAYRSNYRLCAD</sequence>
<dbReference type="InterPro" id="IPR046817">
    <property type="entry name" value="MmeI_N"/>
</dbReference>
<proteinExistence type="predicted"/>
<reference evidence="9" key="1">
    <citation type="submission" date="2023-08" db="EMBL/GenBank/DDBJ databases">
        <title>The draft genome of Tsukamurella strandjordii strain 050030.</title>
        <authorList>
            <person name="Zhao F."/>
            <person name="Feng Y."/>
            <person name="Zong Z."/>
        </authorList>
    </citation>
    <scope>NUCLEOTIDE SEQUENCE</scope>
    <source>
        <strain evidence="9">050030</strain>
    </source>
</reference>
<dbReference type="EMBL" id="JAUTIX010000006">
    <property type="protein sequence ID" value="MDP0399329.1"/>
    <property type="molecule type" value="Genomic_DNA"/>
</dbReference>
<dbReference type="Pfam" id="PF20464">
    <property type="entry name" value="MmeI_N"/>
    <property type="match status" value="1"/>
</dbReference>
<dbReference type="Pfam" id="PF20473">
    <property type="entry name" value="MmeI_Mtase"/>
    <property type="match status" value="1"/>
</dbReference>
<dbReference type="PANTHER" id="PTHR33841:SF1">
    <property type="entry name" value="DNA METHYLTRANSFERASE A"/>
    <property type="match status" value="1"/>
</dbReference>
<evidence type="ECO:0000256" key="4">
    <source>
        <dbReference type="ARBA" id="ARBA00047942"/>
    </source>
</evidence>
<dbReference type="PRINTS" id="PR00507">
    <property type="entry name" value="N12N6MTFRASE"/>
</dbReference>
<name>A0AA90NJZ4_9ACTN</name>
<dbReference type="EC" id="2.1.1.72" evidence="1"/>
<dbReference type="GO" id="GO:0003676">
    <property type="term" value="F:nucleic acid binding"/>
    <property type="evidence" value="ECO:0007669"/>
    <property type="project" value="InterPro"/>
</dbReference>
<evidence type="ECO:0000259" key="7">
    <source>
        <dbReference type="Pfam" id="PF20466"/>
    </source>
</evidence>
<evidence type="ECO:0000259" key="6">
    <source>
        <dbReference type="Pfam" id="PF20465"/>
    </source>
</evidence>
<dbReference type="InterPro" id="IPR046820">
    <property type="entry name" value="MmeI_TRD"/>
</dbReference>
<feature type="domain" description="MmeI-like helicase spacer" evidence="6">
    <location>
        <begin position="192"/>
        <end position="262"/>
    </location>
</feature>
<dbReference type="Proteomes" id="UP001178281">
    <property type="component" value="Unassembled WGS sequence"/>
</dbReference>
<accession>A0AA90NJZ4</accession>
<dbReference type="InterPro" id="IPR002052">
    <property type="entry name" value="DNA_methylase_N6_adenine_CS"/>
</dbReference>
<dbReference type="InterPro" id="IPR046816">
    <property type="entry name" value="MmeI_Mtase"/>
</dbReference>
<keyword evidence="10" id="KW-1185">Reference proteome</keyword>
<evidence type="ECO:0000256" key="1">
    <source>
        <dbReference type="ARBA" id="ARBA00011900"/>
    </source>
</evidence>
<dbReference type="PANTHER" id="PTHR33841">
    <property type="entry name" value="DNA METHYLTRANSFERASE YEEA-RELATED"/>
    <property type="match status" value="1"/>
</dbReference>
<dbReference type="InterPro" id="IPR046819">
    <property type="entry name" value="MmeI_hel"/>
</dbReference>
<dbReference type="GO" id="GO:0032259">
    <property type="term" value="P:methylation"/>
    <property type="evidence" value="ECO:0007669"/>
    <property type="project" value="UniProtKB-KW"/>
</dbReference>
<dbReference type="Pfam" id="PF20466">
    <property type="entry name" value="MmeI_TRD"/>
    <property type="match status" value="1"/>
</dbReference>
<organism evidence="9 10">
    <name type="scientific">Tsukamurella strandjordii</name>
    <dbReference type="NCBI Taxonomy" id="147577"/>
    <lineage>
        <taxon>Bacteria</taxon>
        <taxon>Bacillati</taxon>
        <taxon>Actinomycetota</taxon>
        <taxon>Actinomycetes</taxon>
        <taxon>Mycobacteriales</taxon>
        <taxon>Tsukamurellaceae</taxon>
        <taxon>Tsukamurella</taxon>
    </lineage>
</organism>
<dbReference type="Pfam" id="PF20465">
    <property type="entry name" value="MmeI_hel"/>
    <property type="match status" value="1"/>
</dbReference>
<evidence type="ECO:0000313" key="10">
    <source>
        <dbReference type="Proteomes" id="UP001178281"/>
    </source>
</evidence>
<evidence type="ECO:0000313" key="9">
    <source>
        <dbReference type="EMBL" id="MDP0399329.1"/>
    </source>
</evidence>
<gene>
    <name evidence="9" type="ORF">Q7X28_15485</name>
</gene>
<feature type="domain" description="MmeI-like N-terminal" evidence="5">
    <location>
        <begin position="15"/>
        <end position="184"/>
    </location>
</feature>
<evidence type="ECO:0000256" key="3">
    <source>
        <dbReference type="ARBA" id="ARBA00022679"/>
    </source>
</evidence>
<dbReference type="InterPro" id="IPR029063">
    <property type="entry name" value="SAM-dependent_MTases_sf"/>
</dbReference>
<evidence type="ECO:0000259" key="8">
    <source>
        <dbReference type="Pfam" id="PF20473"/>
    </source>
</evidence>
<comment type="catalytic activity">
    <reaction evidence="4">
        <text>a 2'-deoxyadenosine in DNA + S-adenosyl-L-methionine = an N(6)-methyl-2'-deoxyadenosine in DNA + S-adenosyl-L-homocysteine + H(+)</text>
        <dbReference type="Rhea" id="RHEA:15197"/>
        <dbReference type="Rhea" id="RHEA-COMP:12418"/>
        <dbReference type="Rhea" id="RHEA-COMP:12419"/>
        <dbReference type="ChEBI" id="CHEBI:15378"/>
        <dbReference type="ChEBI" id="CHEBI:57856"/>
        <dbReference type="ChEBI" id="CHEBI:59789"/>
        <dbReference type="ChEBI" id="CHEBI:90615"/>
        <dbReference type="ChEBI" id="CHEBI:90616"/>
        <dbReference type="EC" id="2.1.1.72"/>
    </reaction>
</comment>
<keyword evidence="2 9" id="KW-0489">Methyltransferase</keyword>
<dbReference type="GO" id="GO:0009007">
    <property type="term" value="F:site-specific DNA-methyltransferase (adenine-specific) activity"/>
    <property type="evidence" value="ECO:0007669"/>
    <property type="project" value="UniProtKB-EC"/>
</dbReference>
<dbReference type="InterPro" id="IPR050953">
    <property type="entry name" value="N4_N6_ade-DNA_methylase"/>
</dbReference>
<evidence type="ECO:0000259" key="5">
    <source>
        <dbReference type="Pfam" id="PF20464"/>
    </source>
</evidence>
<dbReference type="AlphaFoldDB" id="A0AA90NJZ4"/>
<evidence type="ECO:0000256" key="2">
    <source>
        <dbReference type="ARBA" id="ARBA00022603"/>
    </source>
</evidence>
<comment type="caution">
    <text evidence="9">The sequence shown here is derived from an EMBL/GenBank/DDBJ whole genome shotgun (WGS) entry which is preliminary data.</text>
</comment>
<keyword evidence="3" id="KW-0808">Transferase</keyword>
<dbReference type="Gene3D" id="3.40.50.150">
    <property type="entry name" value="Vaccinia Virus protein VP39"/>
    <property type="match status" value="1"/>
</dbReference>
<protein>
    <recommendedName>
        <fullName evidence="1">site-specific DNA-methyltransferase (adenine-specific)</fullName>
        <ecNumber evidence="1">2.1.1.72</ecNumber>
    </recommendedName>
</protein>
<feature type="domain" description="MmeI-like target recognition" evidence="7">
    <location>
        <begin position="757"/>
        <end position="836"/>
    </location>
</feature>
<dbReference type="PROSITE" id="PS00092">
    <property type="entry name" value="N6_MTASE"/>
    <property type="match status" value="1"/>
</dbReference>
<dbReference type="SUPFAM" id="SSF53335">
    <property type="entry name" value="S-adenosyl-L-methionine-dependent methyltransferases"/>
    <property type="match status" value="1"/>
</dbReference>